<protein>
    <submittedName>
        <fullName evidence="2">Uncharacterized protein</fullName>
    </submittedName>
</protein>
<accession>A0A8J5HV08</accession>
<proteinExistence type="predicted"/>
<evidence type="ECO:0000256" key="1">
    <source>
        <dbReference type="SAM" id="MobiDB-lite"/>
    </source>
</evidence>
<gene>
    <name evidence="2" type="ORF">ZIOFF_006010</name>
</gene>
<evidence type="ECO:0000313" key="3">
    <source>
        <dbReference type="Proteomes" id="UP000734854"/>
    </source>
</evidence>
<dbReference type="EMBL" id="JACMSC010000002">
    <property type="protein sequence ID" value="KAG6532172.1"/>
    <property type="molecule type" value="Genomic_DNA"/>
</dbReference>
<dbReference type="Proteomes" id="UP000734854">
    <property type="component" value="Unassembled WGS sequence"/>
</dbReference>
<sequence>MKRRGGLVVAPLLPTSPLKPKASKAFKEDLENQDANQLTPSHLPRQTKTWNAMKEMIKSSVEKKISEFCHELKRIAVGSKTPVGEEAKKEVNNAAESPQQDSKLLIPK</sequence>
<reference evidence="2 3" key="1">
    <citation type="submission" date="2020-08" db="EMBL/GenBank/DDBJ databases">
        <title>Plant Genome Project.</title>
        <authorList>
            <person name="Zhang R.-G."/>
        </authorList>
    </citation>
    <scope>NUCLEOTIDE SEQUENCE [LARGE SCALE GENOMIC DNA]</scope>
    <source>
        <tissue evidence="2">Rhizome</tissue>
    </source>
</reference>
<name>A0A8J5HV08_ZINOF</name>
<comment type="caution">
    <text evidence="2">The sequence shown here is derived from an EMBL/GenBank/DDBJ whole genome shotgun (WGS) entry which is preliminary data.</text>
</comment>
<keyword evidence="3" id="KW-1185">Reference proteome</keyword>
<feature type="region of interest" description="Disordered" evidence="1">
    <location>
        <begin position="81"/>
        <end position="108"/>
    </location>
</feature>
<organism evidence="2 3">
    <name type="scientific">Zingiber officinale</name>
    <name type="common">Ginger</name>
    <name type="synonym">Amomum zingiber</name>
    <dbReference type="NCBI Taxonomy" id="94328"/>
    <lineage>
        <taxon>Eukaryota</taxon>
        <taxon>Viridiplantae</taxon>
        <taxon>Streptophyta</taxon>
        <taxon>Embryophyta</taxon>
        <taxon>Tracheophyta</taxon>
        <taxon>Spermatophyta</taxon>
        <taxon>Magnoliopsida</taxon>
        <taxon>Liliopsida</taxon>
        <taxon>Zingiberales</taxon>
        <taxon>Zingiberaceae</taxon>
        <taxon>Zingiber</taxon>
    </lineage>
</organism>
<dbReference type="AlphaFoldDB" id="A0A8J5HV08"/>
<evidence type="ECO:0000313" key="2">
    <source>
        <dbReference type="EMBL" id="KAG6532172.1"/>
    </source>
</evidence>